<dbReference type="AlphaFoldDB" id="A0A090FX97"/>
<gene>
    <name evidence="1" type="ORF">MPL3365_140057</name>
</gene>
<dbReference type="EMBL" id="CCNE01000006">
    <property type="protein sequence ID" value="CDX51811.1"/>
    <property type="molecule type" value="Genomic_DNA"/>
</dbReference>
<reference evidence="1 2" key="1">
    <citation type="submission" date="2014-08" db="EMBL/GenBank/DDBJ databases">
        <authorList>
            <person name="Moulin Lionel"/>
        </authorList>
    </citation>
    <scope>NUCLEOTIDE SEQUENCE [LARGE SCALE GENOMIC DNA]</scope>
</reference>
<name>A0A090FX97_MESPL</name>
<accession>A0A090FX97</accession>
<dbReference type="Proteomes" id="UP000046122">
    <property type="component" value="Unassembled WGS sequence"/>
</dbReference>
<organism evidence="1 2">
    <name type="scientific">Mesorhizobium plurifarium</name>
    <dbReference type="NCBI Taxonomy" id="69974"/>
    <lineage>
        <taxon>Bacteria</taxon>
        <taxon>Pseudomonadati</taxon>
        <taxon>Pseudomonadota</taxon>
        <taxon>Alphaproteobacteria</taxon>
        <taxon>Hyphomicrobiales</taxon>
        <taxon>Phyllobacteriaceae</taxon>
        <taxon>Mesorhizobium</taxon>
    </lineage>
</organism>
<proteinExistence type="predicted"/>
<sequence length="59" mass="6821">MRSRGNLLNREELLPIFSLGLQPGVQVFEHYRCIWVTINGLVVEGRSLWKVMLSSSRFS</sequence>
<evidence type="ECO:0000313" key="2">
    <source>
        <dbReference type="Proteomes" id="UP000046122"/>
    </source>
</evidence>
<evidence type="ECO:0000313" key="1">
    <source>
        <dbReference type="EMBL" id="CDX51811.1"/>
    </source>
</evidence>
<protein>
    <submittedName>
        <fullName evidence="1">Uncharacterized protein</fullName>
    </submittedName>
</protein>